<proteinExistence type="inferred from homology"/>
<keyword evidence="10" id="KW-1185">Reference proteome</keyword>
<dbReference type="Pfam" id="PF13727">
    <property type="entry name" value="CoA_binding_3"/>
    <property type="match status" value="1"/>
</dbReference>
<comment type="caution">
    <text evidence="9">The sequence shown here is derived from an EMBL/GenBank/DDBJ whole genome shotgun (WGS) entry which is preliminary data.</text>
</comment>
<dbReference type="EC" id="2.7.8.31" evidence="9"/>
<keyword evidence="6 7" id="KW-0472">Membrane</keyword>
<sequence length="445" mass="49518">MAILAGAAALAYRLRFGNADLSLEYLRAIAHTLVFALLILNGSSLYRSWRGRGLVAEILKLTAQWALLFVVLLVYAAALKLTGDISRIWALGWFGLSLCGAVALRVGVRSAAHWVRERGLDLRSAVIVGANPDAQRILDTLRRSHWAGIRVRGWFATHADRGQLTGVPMLGGLDNLGGYVESSHIDQVWLALPMHEQAKISFALTQLEHSTADVKYLPDLFGMRLLNHSVDSFLGLPVINLRSSPLEGEARVVKAAEDKLLASLILLLISPLLATIAVAVKLSSPGPVLFRQLRHGRDGKPIEVWKFRSMRVHQEHEGQVTQATRGDPRVTPLGAFLRRTSLDELPQFFNVLQGTMSIVGPRPHAIAHNEHYKTLVDHYMQRHRVKPGITGWAQVNGLRGETDTLEKMAKRVRYDLFYLQNWSLAFDLRIIAMTVLKGFFGKNAY</sequence>
<evidence type="ECO:0000313" key="9">
    <source>
        <dbReference type="EMBL" id="MEZ0474012.1"/>
    </source>
</evidence>
<evidence type="ECO:0000256" key="5">
    <source>
        <dbReference type="ARBA" id="ARBA00022989"/>
    </source>
</evidence>
<dbReference type="Pfam" id="PF02397">
    <property type="entry name" value="Bac_transf"/>
    <property type="match status" value="1"/>
</dbReference>
<dbReference type="EMBL" id="JBFWIC010000005">
    <property type="protein sequence ID" value="MEZ0474012.1"/>
    <property type="molecule type" value="Genomic_DNA"/>
</dbReference>
<reference evidence="9 10" key="1">
    <citation type="submission" date="2024-07" db="EMBL/GenBank/DDBJ databases">
        <title>Luteimonas salilacus sp. nov., isolated from the shore soil of Salt Lake in Tibet of China.</title>
        <authorList>
            <person name="Zhang X."/>
            <person name="Li A."/>
        </authorList>
    </citation>
    <scope>NUCLEOTIDE SEQUENCE [LARGE SCALE GENOMIC DNA]</scope>
    <source>
        <strain evidence="9 10">B3-2-R+30</strain>
    </source>
</reference>
<evidence type="ECO:0000256" key="2">
    <source>
        <dbReference type="ARBA" id="ARBA00006464"/>
    </source>
</evidence>
<dbReference type="RefSeq" id="WP_370563999.1">
    <property type="nucleotide sequence ID" value="NZ_JBFWIB010000006.1"/>
</dbReference>
<feature type="transmembrane region" description="Helical" evidence="7">
    <location>
        <begin position="90"/>
        <end position="108"/>
    </location>
</feature>
<dbReference type="InterPro" id="IPR017473">
    <property type="entry name" value="Undecaprenyl-P_gluc_Ptfrase"/>
</dbReference>
<dbReference type="NCBIfam" id="TIGR03023">
    <property type="entry name" value="WcaJ_sugtrans"/>
    <property type="match status" value="1"/>
</dbReference>
<feature type="transmembrane region" description="Helical" evidence="7">
    <location>
        <begin position="58"/>
        <end position="78"/>
    </location>
</feature>
<dbReference type="Gene3D" id="3.40.50.720">
    <property type="entry name" value="NAD(P)-binding Rossmann-like Domain"/>
    <property type="match status" value="1"/>
</dbReference>
<keyword evidence="5 7" id="KW-1133">Transmembrane helix</keyword>
<dbReference type="NCBIfam" id="TIGR03025">
    <property type="entry name" value="EPS_sugtrans"/>
    <property type="match status" value="1"/>
</dbReference>
<evidence type="ECO:0000313" key="10">
    <source>
        <dbReference type="Proteomes" id="UP001566331"/>
    </source>
</evidence>
<dbReference type="InterPro" id="IPR003362">
    <property type="entry name" value="Bact_transf"/>
</dbReference>
<comment type="similarity">
    <text evidence="2">Belongs to the bacterial sugar transferase family.</text>
</comment>
<accession>A0ABV4HMQ7</accession>
<dbReference type="GO" id="GO:0089702">
    <property type="term" value="F:undecaprenyl-phosphate glucose phosphotransferase activity"/>
    <property type="evidence" value="ECO:0007669"/>
    <property type="project" value="UniProtKB-EC"/>
</dbReference>
<keyword evidence="4 7" id="KW-0812">Transmembrane</keyword>
<organism evidence="9 10">
    <name type="scientific">Luteimonas salinilitoris</name>
    <dbReference type="NCBI Taxonomy" id="3237697"/>
    <lineage>
        <taxon>Bacteria</taxon>
        <taxon>Pseudomonadati</taxon>
        <taxon>Pseudomonadota</taxon>
        <taxon>Gammaproteobacteria</taxon>
        <taxon>Lysobacterales</taxon>
        <taxon>Lysobacteraceae</taxon>
        <taxon>Luteimonas</taxon>
    </lineage>
</organism>
<evidence type="ECO:0000256" key="7">
    <source>
        <dbReference type="SAM" id="Phobius"/>
    </source>
</evidence>
<gene>
    <name evidence="9" type="ORF">AB6713_05190</name>
</gene>
<evidence type="ECO:0000256" key="6">
    <source>
        <dbReference type="ARBA" id="ARBA00023136"/>
    </source>
</evidence>
<evidence type="ECO:0000256" key="4">
    <source>
        <dbReference type="ARBA" id="ARBA00022692"/>
    </source>
</evidence>
<dbReference type="PANTHER" id="PTHR30576:SF21">
    <property type="entry name" value="UDP-GLUCOSE:UNDECAPRENYL-PHOSPHATE GLUCOSE-1-PHOSPHATE TRANSFERASE"/>
    <property type="match status" value="1"/>
</dbReference>
<keyword evidence="3 9" id="KW-0808">Transferase</keyword>
<dbReference type="PANTHER" id="PTHR30576">
    <property type="entry name" value="COLANIC BIOSYNTHESIS UDP-GLUCOSE LIPID CARRIER TRANSFERASE"/>
    <property type="match status" value="1"/>
</dbReference>
<protein>
    <submittedName>
        <fullName evidence="9">Undecaprenyl-phosphate glucose phosphotransferase</fullName>
        <ecNumber evidence="9">2.7.8.31</ecNumber>
    </submittedName>
</protein>
<evidence type="ECO:0000259" key="8">
    <source>
        <dbReference type="Pfam" id="PF02397"/>
    </source>
</evidence>
<feature type="transmembrane region" description="Helical" evidence="7">
    <location>
        <begin position="260"/>
        <end position="280"/>
    </location>
</feature>
<dbReference type="Proteomes" id="UP001566331">
    <property type="component" value="Unassembled WGS sequence"/>
</dbReference>
<feature type="transmembrane region" description="Helical" evidence="7">
    <location>
        <begin position="25"/>
        <end position="46"/>
    </location>
</feature>
<dbReference type="InterPro" id="IPR017475">
    <property type="entry name" value="EPS_sugar_tfrase"/>
</dbReference>
<evidence type="ECO:0000256" key="1">
    <source>
        <dbReference type="ARBA" id="ARBA00004141"/>
    </source>
</evidence>
<evidence type="ECO:0000256" key="3">
    <source>
        <dbReference type="ARBA" id="ARBA00022679"/>
    </source>
</evidence>
<feature type="domain" description="Bacterial sugar transferase" evidence="8">
    <location>
        <begin position="254"/>
        <end position="438"/>
    </location>
</feature>
<comment type="subcellular location">
    <subcellularLocation>
        <location evidence="1">Membrane</location>
        <topology evidence="1">Multi-pass membrane protein</topology>
    </subcellularLocation>
</comment>
<name>A0ABV4HMQ7_9GAMM</name>